<evidence type="ECO:0008006" key="3">
    <source>
        <dbReference type="Google" id="ProtNLM"/>
    </source>
</evidence>
<sequence>MQTDIESGSYKPMVGLGLSPHRESDGSKPTPLANGTVVVPVNALNIIWGNDQRFWKLIRLSEEDRKSTGFTEGMQLVQVNWIEVTGKLPKSTFRGASACQFEIYYIVKFQSDAFGWHSIPIKFKVKDNGSETVKKVMFEPYRDKNQAWQEIPGGVFKISSDWNGVVEFGMLEVESNWWKGGIVLGGVKIKPKAG</sequence>
<dbReference type="GO" id="GO:0030246">
    <property type="term" value="F:carbohydrate binding"/>
    <property type="evidence" value="ECO:0007669"/>
    <property type="project" value="InterPro"/>
</dbReference>
<keyword evidence="2" id="KW-1185">Reference proteome</keyword>
<dbReference type="EMBL" id="JAIWQS010000007">
    <property type="protein sequence ID" value="KAJ8758623.1"/>
    <property type="molecule type" value="Genomic_DNA"/>
</dbReference>
<dbReference type="PANTHER" id="PTHR48478:SF1">
    <property type="entry name" value="LECTIN-LIKE"/>
    <property type="match status" value="1"/>
</dbReference>
<dbReference type="InterPro" id="IPR052147">
    <property type="entry name" value="PP2-like/Lectin"/>
</dbReference>
<dbReference type="Proteomes" id="UP001159364">
    <property type="component" value="Linkage Group LG07"/>
</dbReference>
<dbReference type="PANTHER" id="PTHR48478">
    <property type="entry name" value="LECTIN-LIKE"/>
    <property type="match status" value="1"/>
</dbReference>
<dbReference type="InterPro" id="IPR025886">
    <property type="entry name" value="PP2-like"/>
</dbReference>
<gene>
    <name evidence="1" type="ORF">K2173_000344</name>
</gene>
<name>A0AAV8SWB0_9ROSI</name>
<proteinExistence type="predicted"/>
<evidence type="ECO:0000313" key="2">
    <source>
        <dbReference type="Proteomes" id="UP001159364"/>
    </source>
</evidence>
<dbReference type="AlphaFoldDB" id="A0AAV8SWB0"/>
<dbReference type="Pfam" id="PF14299">
    <property type="entry name" value="PP2"/>
    <property type="match status" value="1"/>
</dbReference>
<accession>A0AAV8SWB0</accession>
<organism evidence="1 2">
    <name type="scientific">Erythroxylum novogranatense</name>
    <dbReference type="NCBI Taxonomy" id="1862640"/>
    <lineage>
        <taxon>Eukaryota</taxon>
        <taxon>Viridiplantae</taxon>
        <taxon>Streptophyta</taxon>
        <taxon>Embryophyta</taxon>
        <taxon>Tracheophyta</taxon>
        <taxon>Spermatophyta</taxon>
        <taxon>Magnoliopsida</taxon>
        <taxon>eudicotyledons</taxon>
        <taxon>Gunneridae</taxon>
        <taxon>Pentapetalae</taxon>
        <taxon>rosids</taxon>
        <taxon>fabids</taxon>
        <taxon>Malpighiales</taxon>
        <taxon>Erythroxylaceae</taxon>
        <taxon>Erythroxylum</taxon>
    </lineage>
</organism>
<evidence type="ECO:0000313" key="1">
    <source>
        <dbReference type="EMBL" id="KAJ8758623.1"/>
    </source>
</evidence>
<reference evidence="1 2" key="1">
    <citation type="submission" date="2021-09" db="EMBL/GenBank/DDBJ databases">
        <title>Genomic insights and catalytic innovation underlie evolution of tropane alkaloids biosynthesis.</title>
        <authorList>
            <person name="Wang Y.-J."/>
            <person name="Tian T."/>
            <person name="Huang J.-P."/>
            <person name="Huang S.-X."/>
        </authorList>
    </citation>
    <scope>NUCLEOTIDE SEQUENCE [LARGE SCALE GENOMIC DNA]</scope>
    <source>
        <strain evidence="1">KIB-2018</strain>
        <tissue evidence="1">Leaf</tissue>
    </source>
</reference>
<comment type="caution">
    <text evidence="1">The sequence shown here is derived from an EMBL/GenBank/DDBJ whole genome shotgun (WGS) entry which is preliminary data.</text>
</comment>
<protein>
    <recommendedName>
        <fullName evidence="3">Phloem protein 2</fullName>
    </recommendedName>
</protein>